<evidence type="ECO:0000256" key="3">
    <source>
        <dbReference type="ARBA" id="ARBA00022723"/>
    </source>
</evidence>
<reference evidence="9 10" key="1">
    <citation type="journal article" date="2016" name="Proc. Natl. Acad. Sci. U.S.A.">
        <title>Comparative genomics of biotechnologically important yeasts.</title>
        <authorList>
            <person name="Riley R."/>
            <person name="Haridas S."/>
            <person name="Wolfe K.H."/>
            <person name="Lopes M.R."/>
            <person name="Hittinger C.T."/>
            <person name="Goeker M."/>
            <person name="Salamov A.A."/>
            <person name="Wisecaver J.H."/>
            <person name="Long T.M."/>
            <person name="Calvey C.H."/>
            <person name="Aerts A.L."/>
            <person name="Barry K.W."/>
            <person name="Choi C."/>
            <person name="Clum A."/>
            <person name="Coughlan A.Y."/>
            <person name="Deshpande S."/>
            <person name="Douglass A.P."/>
            <person name="Hanson S.J."/>
            <person name="Klenk H.-P."/>
            <person name="LaButti K.M."/>
            <person name="Lapidus A."/>
            <person name="Lindquist E.A."/>
            <person name="Lipzen A.M."/>
            <person name="Meier-Kolthoff J.P."/>
            <person name="Ohm R.A."/>
            <person name="Otillar R.P."/>
            <person name="Pangilinan J.L."/>
            <person name="Peng Y."/>
            <person name="Rokas A."/>
            <person name="Rosa C.A."/>
            <person name="Scheuner C."/>
            <person name="Sibirny A.A."/>
            <person name="Slot J.C."/>
            <person name="Stielow J.B."/>
            <person name="Sun H."/>
            <person name="Kurtzman C.P."/>
            <person name="Blackwell M."/>
            <person name="Grigoriev I.V."/>
            <person name="Jeffries T.W."/>
        </authorList>
    </citation>
    <scope>NUCLEOTIDE SEQUENCE [LARGE SCALE GENOMIC DNA]</scope>
    <source>
        <strain evidence="9 10">NRRL Y-2026</strain>
    </source>
</reference>
<dbReference type="PANTHER" id="PTHR30468:SF1">
    <property type="entry name" value="ALPHA-KETOGLUTARATE-DEPENDENT SULFONATE DIOXYGENASE"/>
    <property type="match status" value="1"/>
</dbReference>
<evidence type="ECO:0000256" key="1">
    <source>
        <dbReference type="ARBA" id="ARBA00001954"/>
    </source>
</evidence>
<accession>A0A1E3NDI8</accession>
<proteinExistence type="inferred from homology"/>
<evidence type="ECO:0000256" key="4">
    <source>
        <dbReference type="ARBA" id="ARBA00022964"/>
    </source>
</evidence>
<keyword evidence="10" id="KW-1185">Reference proteome</keyword>
<evidence type="ECO:0000256" key="2">
    <source>
        <dbReference type="ARBA" id="ARBA00005896"/>
    </source>
</evidence>
<comment type="cofactor">
    <cofactor evidence="1">
        <name>Fe(2+)</name>
        <dbReference type="ChEBI" id="CHEBI:29033"/>
    </cofactor>
</comment>
<dbReference type="GO" id="GO:0000907">
    <property type="term" value="F:sulfonate dioxygenase activity"/>
    <property type="evidence" value="ECO:0007669"/>
    <property type="project" value="TreeGrafter"/>
</dbReference>
<keyword evidence="6" id="KW-0408">Iron</keyword>
<dbReference type="AlphaFoldDB" id="A0A1E3NDI8"/>
<gene>
    <name evidence="9" type="ORF">PICMEDRAFT_18451</name>
</gene>
<dbReference type="InterPro" id="IPR042098">
    <property type="entry name" value="TauD-like_sf"/>
</dbReference>
<feature type="region of interest" description="Disordered" evidence="7">
    <location>
        <begin position="1"/>
        <end position="30"/>
    </location>
</feature>
<keyword evidence="5" id="KW-0560">Oxidoreductase</keyword>
<keyword evidence="3" id="KW-0479">Metal-binding</keyword>
<evidence type="ECO:0000259" key="8">
    <source>
        <dbReference type="Pfam" id="PF02668"/>
    </source>
</evidence>
<dbReference type="InterPro" id="IPR051323">
    <property type="entry name" value="AtsK-like"/>
</dbReference>
<feature type="domain" description="TauD/TfdA-like" evidence="8">
    <location>
        <begin position="89"/>
        <end position="358"/>
    </location>
</feature>
<evidence type="ECO:0000313" key="9">
    <source>
        <dbReference type="EMBL" id="ODQ44189.1"/>
    </source>
</evidence>
<dbReference type="Proteomes" id="UP000094455">
    <property type="component" value="Unassembled WGS sequence"/>
</dbReference>
<protein>
    <recommendedName>
        <fullName evidence="8">TauD/TfdA-like domain-containing protein</fullName>
    </recommendedName>
</protein>
<dbReference type="FunFam" id="3.60.130.10:FF:000003">
    <property type="entry name" value="Alpha-ketoglutarate-dependent taurine dioxygenase"/>
    <property type="match status" value="1"/>
</dbReference>
<dbReference type="OrthoDB" id="10257314at2759"/>
<comment type="similarity">
    <text evidence="2">Belongs to the TfdA dioxygenase family.</text>
</comment>
<organism evidence="9 10">
    <name type="scientific">Pichia membranifaciens NRRL Y-2026</name>
    <dbReference type="NCBI Taxonomy" id="763406"/>
    <lineage>
        <taxon>Eukaryota</taxon>
        <taxon>Fungi</taxon>
        <taxon>Dikarya</taxon>
        <taxon>Ascomycota</taxon>
        <taxon>Saccharomycotina</taxon>
        <taxon>Pichiomycetes</taxon>
        <taxon>Pichiales</taxon>
        <taxon>Pichiaceae</taxon>
        <taxon>Pichia</taxon>
    </lineage>
</organism>
<dbReference type="GO" id="GO:0005737">
    <property type="term" value="C:cytoplasm"/>
    <property type="evidence" value="ECO:0007669"/>
    <property type="project" value="TreeGrafter"/>
</dbReference>
<evidence type="ECO:0000256" key="5">
    <source>
        <dbReference type="ARBA" id="ARBA00023002"/>
    </source>
</evidence>
<dbReference type="GO" id="GO:0044273">
    <property type="term" value="P:sulfur compound catabolic process"/>
    <property type="evidence" value="ECO:0007669"/>
    <property type="project" value="TreeGrafter"/>
</dbReference>
<dbReference type="GeneID" id="30178693"/>
<dbReference type="PANTHER" id="PTHR30468">
    <property type="entry name" value="ALPHA-KETOGLUTARATE-DEPENDENT SULFONATE DIOXYGENASE"/>
    <property type="match status" value="1"/>
</dbReference>
<sequence length="388" mass="44553">MSALGRRDNTYSSQFRKEDTDGDPVGQQDPVLTISADDRARLKYPQWAPVWDRRQELKFENPKPFIHVDRALFGDPTFESLLSVTGVEHERLSPKLGSVVKGLQLSELTATQKDDLALLVEQRGVVAFRGQDFKSQSFEFIKKWATHFGPLHVHPTSGSPLGQSVFHTTFRRGGASEQKNMMSDRLNALIWHSDVSYERQPPGITIFTMLQTGVGGDTQFIDTIEAYERLSPLMQELIQRLRVFTTSKDLTSVSASKGGVVRKESVDSVHPLVRYHPVLRRKCLFINKSFSRKIVGLKMEESDSLLMFLLHRIESCLDAHVRVRWDEETVVIWDNRRLVHTATFDWDSNDIRHAFRVTTQAERPVATEAEYHRWTPKLEQEPFAVYKE</sequence>
<dbReference type="SUPFAM" id="SSF51197">
    <property type="entry name" value="Clavaminate synthase-like"/>
    <property type="match status" value="1"/>
</dbReference>
<dbReference type="GO" id="GO:0046872">
    <property type="term" value="F:metal ion binding"/>
    <property type="evidence" value="ECO:0007669"/>
    <property type="project" value="UniProtKB-KW"/>
</dbReference>
<dbReference type="STRING" id="763406.A0A1E3NDI8"/>
<dbReference type="InterPro" id="IPR003819">
    <property type="entry name" value="TauD/TfdA-like"/>
</dbReference>
<evidence type="ECO:0000256" key="6">
    <source>
        <dbReference type="ARBA" id="ARBA00023004"/>
    </source>
</evidence>
<evidence type="ECO:0000256" key="7">
    <source>
        <dbReference type="SAM" id="MobiDB-lite"/>
    </source>
</evidence>
<dbReference type="Pfam" id="PF02668">
    <property type="entry name" value="TauD"/>
    <property type="match status" value="1"/>
</dbReference>
<dbReference type="Gene3D" id="3.60.130.10">
    <property type="entry name" value="Clavaminate synthase-like"/>
    <property type="match status" value="1"/>
</dbReference>
<name>A0A1E3NDI8_9ASCO</name>
<feature type="compositionally biased region" description="Basic and acidic residues" evidence="7">
    <location>
        <begin position="1"/>
        <end position="19"/>
    </location>
</feature>
<dbReference type="RefSeq" id="XP_019015302.1">
    <property type="nucleotide sequence ID" value="XM_019162006.1"/>
</dbReference>
<keyword evidence="4" id="KW-0223">Dioxygenase</keyword>
<evidence type="ECO:0000313" key="10">
    <source>
        <dbReference type="Proteomes" id="UP000094455"/>
    </source>
</evidence>
<dbReference type="EMBL" id="KV454008">
    <property type="protein sequence ID" value="ODQ44189.1"/>
    <property type="molecule type" value="Genomic_DNA"/>
</dbReference>